<evidence type="ECO:0000313" key="2">
    <source>
        <dbReference type="Proteomes" id="UP001207742"/>
    </source>
</evidence>
<evidence type="ECO:0000313" key="1">
    <source>
        <dbReference type="EMBL" id="MCW3486393.1"/>
    </source>
</evidence>
<comment type="caution">
    <text evidence="1">The sequence shown here is derived from an EMBL/GenBank/DDBJ whole genome shotgun (WGS) entry which is preliminary data.</text>
</comment>
<keyword evidence="2" id="KW-1185">Reference proteome</keyword>
<dbReference type="Proteomes" id="UP001207742">
    <property type="component" value="Unassembled WGS sequence"/>
</dbReference>
<evidence type="ECO:0008006" key="3">
    <source>
        <dbReference type="Google" id="ProtNLM"/>
    </source>
</evidence>
<dbReference type="RefSeq" id="WP_264733209.1">
    <property type="nucleotide sequence ID" value="NZ_JAPDNR010000001.1"/>
</dbReference>
<name>A0ABT3IQY7_9BACT</name>
<accession>A0ABT3IQY7</accession>
<dbReference type="EMBL" id="JAPDNS010000002">
    <property type="protein sequence ID" value="MCW3486393.1"/>
    <property type="molecule type" value="Genomic_DNA"/>
</dbReference>
<protein>
    <recommendedName>
        <fullName evidence="3">YD repeat-containing protein</fullName>
    </recommendedName>
</protein>
<organism evidence="1 2">
    <name type="scientific">Chitinophaga nivalis</name>
    <dbReference type="NCBI Taxonomy" id="2991709"/>
    <lineage>
        <taxon>Bacteria</taxon>
        <taxon>Pseudomonadati</taxon>
        <taxon>Bacteroidota</taxon>
        <taxon>Chitinophagia</taxon>
        <taxon>Chitinophagales</taxon>
        <taxon>Chitinophagaceae</taxon>
        <taxon>Chitinophaga</taxon>
    </lineage>
</organism>
<gene>
    <name evidence="1" type="ORF">OL497_21005</name>
</gene>
<proteinExistence type="predicted"/>
<sequence>MACEKTTSPQPISGTASGAAKAPVWLLKKVVKKGPYYEFEKTFFYNAQRQLIRSERKTTDSGYFRSKKSYFTYNSNGSLAYITNDLQPDTVFFQYDAQNRLIAHSPIKQLRTTLYNFNYYYKGNNTIGLTYCHNYIIMWRMATSYRSEYVYNAAGNITKILSTSSSVALPGFPPPPPPDTSHTPIETYLTYDNRLNYSRSLQLDRPGILALDLVSDEGEFYPVIPANNITDDGSYYYRYIYNKDNLVEQVKIYSKYDNTLEASARLEYTRI</sequence>
<reference evidence="1 2" key="1">
    <citation type="submission" date="2022-10" db="EMBL/GenBank/DDBJ databases">
        <title>Chitinophaga nivalis PC15 sp. nov., isolated from Pyeongchang county, South Korea.</title>
        <authorList>
            <person name="Trinh H.N."/>
        </authorList>
    </citation>
    <scope>NUCLEOTIDE SEQUENCE [LARGE SCALE GENOMIC DNA]</scope>
    <source>
        <strain evidence="1 2">PC14</strain>
    </source>
</reference>